<dbReference type="SUPFAM" id="SSF52540">
    <property type="entry name" value="P-loop containing nucleoside triphosphate hydrolases"/>
    <property type="match status" value="1"/>
</dbReference>
<dbReference type="InterPro" id="IPR003439">
    <property type="entry name" value="ABC_transporter-like_ATP-bd"/>
</dbReference>
<feature type="transmembrane region" description="Helical" evidence="9">
    <location>
        <begin position="1077"/>
        <end position="1099"/>
    </location>
</feature>
<name>G4TP35_SERID</name>
<protein>
    <submittedName>
        <fullName evidence="12">Related to YBT1-Vacuolar, full-size ABC protein transporting bile acids</fullName>
    </submittedName>
</protein>
<evidence type="ECO:0000256" key="9">
    <source>
        <dbReference type="SAM" id="Phobius"/>
    </source>
</evidence>
<evidence type="ECO:0000256" key="5">
    <source>
        <dbReference type="ARBA" id="ARBA00022840"/>
    </source>
</evidence>
<keyword evidence="2" id="KW-0813">Transport</keyword>
<dbReference type="InterPro" id="IPR003593">
    <property type="entry name" value="AAA+_ATPase"/>
</dbReference>
<dbReference type="Gene3D" id="1.20.1560.10">
    <property type="entry name" value="ABC transporter type 1, transmembrane domain"/>
    <property type="match status" value="1"/>
</dbReference>
<feature type="transmembrane region" description="Helical" evidence="9">
    <location>
        <begin position="598"/>
        <end position="620"/>
    </location>
</feature>
<dbReference type="PANTHER" id="PTHR24223:SF415">
    <property type="entry name" value="FI20190P1"/>
    <property type="match status" value="1"/>
</dbReference>
<keyword evidence="3 9" id="KW-0812">Transmembrane</keyword>
<keyword evidence="6 9" id="KW-1133">Transmembrane helix</keyword>
<dbReference type="PANTHER" id="PTHR24223">
    <property type="entry name" value="ATP-BINDING CASSETTE SUB-FAMILY C"/>
    <property type="match status" value="1"/>
</dbReference>
<feature type="region of interest" description="Disordered" evidence="8">
    <location>
        <begin position="410"/>
        <end position="465"/>
    </location>
</feature>
<feature type="transmembrane region" description="Helical" evidence="9">
    <location>
        <begin position="488"/>
        <end position="509"/>
    </location>
</feature>
<evidence type="ECO:0000256" key="2">
    <source>
        <dbReference type="ARBA" id="ARBA00022448"/>
    </source>
</evidence>
<organism evidence="12 13">
    <name type="scientific">Serendipita indica (strain DSM 11827)</name>
    <name type="common">Root endophyte fungus</name>
    <name type="synonym">Piriformospora indica</name>
    <dbReference type="NCBI Taxonomy" id="1109443"/>
    <lineage>
        <taxon>Eukaryota</taxon>
        <taxon>Fungi</taxon>
        <taxon>Dikarya</taxon>
        <taxon>Basidiomycota</taxon>
        <taxon>Agaricomycotina</taxon>
        <taxon>Agaricomycetes</taxon>
        <taxon>Sebacinales</taxon>
        <taxon>Serendipitaceae</taxon>
        <taxon>Serendipita</taxon>
    </lineage>
</organism>
<feature type="transmembrane region" description="Helical" evidence="9">
    <location>
        <begin position="128"/>
        <end position="147"/>
    </location>
</feature>
<feature type="domain" description="ABC transporter" evidence="10">
    <location>
        <begin position="776"/>
        <end position="1024"/>
    </location>
</feature>
<keyword evidence="7 9" id="KW-0472">Membrane</keyword>
<dbReference type="InParanoid" id="G4TP35"/>
<evidence type="ECO:0000256" key="4">
    <source>
        <dbReference type="ARBA" id="ARBA00022741"/>
    </source>
</evidence>
<keyword evidence="13" id="KW-1185">Reference proteome</keyword>
<keyword evidence="5" id="KW-0067">ATP-binding</keyword>
<dbReference type="InterPro" id="IPR050173">
    <property type="entry name" value="ABC_transporter_C-like"/>
</dbReference>
<feature type="domain" description="ABC transmembrane type-1" evidence="11">
    <location>
        <begin position="315"/>
        <end position="657"/>
    </location>
</feature>
<dbReference type="GO" id="GO:0005524">
    <property type="term" value="F:ATP binding"/>
    <property type="evidence" value="ECO:0007669"/>
    <property type="project" value="UniProtKB-KW"/>
</dbReference>
<evidence type="ECO:0000313" key="13">
    <source>
        <dbReference type="Proteomes" id="UP000007148"/>
    </source>
</evidence>
<dbReference type="GO" id="GO:0140359">
    <property type="term" value="F:ABC-type transporter activity"/>
    <property type="evidence" value="ECO:0007669"/>
    <property type="project" value="InterPro"/>
</dbReference>
<dbReference type="OMA" id="ASAYITW"/>
<evidence type="ECO:0000256" key="1">
    <source>
        <dbReference type="ARBA" id="ARBA00004370"/>
    </source>
</evidence>
<feature type="compositionally biased region" description="Polar residues" evidence="8">
    <location>
        <begin position="429"/>
        <end position="444"/>
    </location>
</feature>
<evidence type="ECO:0000256" key="8">
    <source>
        <dbReference type="SAM" id="MobiDB-lite"/>
    </source>
</evidence>
<evidence type="ECO:0000259" key="11">
    <source>
        <dbReference type="PROSITE" id="PS50929"/>
    </source>
</evidence>
<reference evidence="12 13" key="1">
    <citation type="journal article" date="2011" name="PLoS Pathog.">
        <title>Endophytic Life Strategies Decoded by Genome and Transcriptome Analyses of the Mutualistic Root Symbiont Piriformospora indica.</title>
        <authorList>
            <person name="Zuccaro A."/>
            <person name="Lahrmann U."/>
            <person name="Guldener U."/>
            <person name="Langen G."/>
            <person name="Pfiffi S."/>
            <person name="Biedenkopf D."/>
            <person name="Wong P."/>
            <person name="Samans B."/>
            <person name="Grimm C."/>
            <person name="Basiewicz M."/>
            <person name="Murat C."/>
            <person name="Martin F."/>
            <person name="Kogel K.H."/>
        </authorList>
    </citation>
    <scope>NUCLEOTIDE SEQUENCE [LARGE SCALE GENOMIC DNA]</scope>
    <source>
        <strain evidence="12 13">DSM 11827</strain>
    </source>
</reference>
<evidence type="ECO:0000256" key="6">
    <source>
        <dbReference type="ARBA" id="ARBA00022989"/>
    </source>
</evidence>
<dbReference type="GO" id="GO:0016020">
    <property type="term" value="C:membrane"/>
    <property type="evidence" value="ECO:0007669"/>
    <property type="project" value="UniProtKB-SubCell"/>
</dbReference>
<feature type="compositionally biased region" description="Basic and acidic residues" evidence="8">
    <location>
        <begin position="446"/>
        <end position="465"/>
    </location>
</feature>
<dbReference type="PROSITE" id="PS50893">
    <property type="entry name" value="ABC_TRANSPORTER_2"/>
    <property type="match status" value="1"/>
</dbReference>
<dbReference type="eggNOG" id="KOG0054">
    <property type="taxonomic scope" value="Eukaryota"/>
</dbReference>
<evidence type="ECO:0000256" key="7">
    <source>
        <dbReference type="ARBA" id="ARBA00023136"/>
    </source>
</evidence>
<comment type="subcellular location">
    <subcellularLocation>
        <location evidence="1">Membrane</location>
    </subcellularLocation>
</comment>
<dbReference type="EMBL" id="CAFZ01000200">
    <property type="protein sequence ID" value="CCA73063.1"/>
    <property type="molecule type" value="Genomic_DNA"/>
</dbReference>
<dbReference type="InterPro" id="IPR017871">
    <property type="entry name" value="ABC_transporter-like_CS"/>
</dbReference>
<feature type="transmembrane region" description="Helical" evidence="9">
    <location>
        <begin position="632"/>
        <end position="656"/>
    </location>
</feature>
<evidence type="ECO:0000259" key="10">
    <source>
        <dbReference type="PROSITE" id="PS50893"/>
    </source>
</evidence>
<dbReference type="GO" id="GO:0016887">
    <property type="term" value="F:ATP hydrolysis activity"/>
    <property type="evidence" value="ECO:0007669"/>
    <property type="project" value="InterPro"/>
</dbReference>
<dbReference type="CDD" id="cd18596">
    <property type="entry name" value="ABC_6TM_VMR1_D1_like"/>
    <property type="match status" value="1"/>
</dbReference>
<keyword evidence="4" id="KW-0547">Nucleotide-binding</keyword>
<dbReference type="HOGENOM" id="CLU_000604_27_6_1"/>
<dbReference type="PROSITE" id="PS50929">
    <property type="entry name" value="ABC_TM1F"/>
    <property type="match status" value="1"/>
</dbReference>
<dbReference type="SUPFAM" id="SSF90123">
    <property type="entry name" value="ABC transporter transmembrane region"/>
    <property type="match status" value="1"/>
</dbReference>
<dbReference type="Proteomes" id="UP000007148">
    <property type="component" value="Unassembled WGS sequence"/>
</dbReference>
<dbReference type="SMART" id="SM00382">
    <property type="entry name" value="AAA"/>
    <property type="match status" value="1"/>
</dbReference>
<dbReference type="Gene3D" id="3.40.50.300">
    <property type="entry name" value="P-loop containing nucleotide triphosphate hydrolases"/>
    <property type="match status" value="1"/>
</dbReference>
<dbReference type="STRING" id="1109443.G4TP35"/>
<feature type="transmembrane region" description="Helical" evidence="9">
    <location>
        <begin position="515"/>
        <end position="534"/>
    </location>
</feature>
<dbReference type="Pfam" id="PF00005">
    <property type="entry name" value="ABC_tran"/>
    <property type="match status" value="1"/>
</dbReference>
<feature type="transmembrane region" description="Helical" evidence="9">
    <location>
        <begin position="91"/>
        <end position="113"/>
    </location>
</feature>
<dbReference type="Pfam" id="PF00664">
    <property type="entry name" value="ABC_membrane"/>
    <property type="match status" value="1"/>
</dbReference>
<dbReference type="CDD" id="cd03250">
    <property type="entry name" value="ABCC_MRP_domain1"/>
    <property type="match status" value="1"/>
</dbReference>
<feature type="transmembrane region" description="Helical" evidence="9">
    <location>
        <begin position="159"/>
        <end position="178"/>
    </location>
</feature>
<dbReference type="InterPro" id="IPR036640">
    <property type="entry name" value="ABC1_TM_sf"/>
</dbReference>
<dbReference type="OrthoDB" id="6500128at2759"/>
<proteinExistence type="predicted"/>
<dbReference type="InterPro" id="IPR027417">
    <property type="entry name" value="P-loop_NTPase"/>
</dbReference>
<dbReference type="AlphaFoldDB" id="G4TP35"/>
<evidence type="ECO:0000256" key="3">
    <source>
        <dbReference type="ARBA" id="ARBA00022692"/>
    </source>
</evidence>
<dbReference type="InterPro" id="IPR011527">
    <property type="entry name" value="ABC1_TM_dom"/>
</dbReference>
<gene>
    <name evidence="12" type="ORF">PIIN_07018</name>
</gene>
<comment type="caution">
    <text evidence="12">The sequence shown here is derived from an EMBL/GenBank/DDBJ whole genome shotgun (WGS) entry which is preliminary data.</text>
</comment>
<dbReference type="PROSITE" id="PS00211">
    <property type="entry name" value="ABC_TRANSPORTER_1"/>
    <property type="match status" value="1"/>
</dbReference>
<sequence>MFEPTASGVADESLVVDSIWLRAPLLALVVIFTVRKRVPGLPEPLKRFVRPFKPFLKPYEAEERLRKDKTSSTPPIVVVSKPASKAPGRNFALAALGLLETLSWFSICAYKLVSNTVDDHPSSPNTEFWNAAIFSLTWLYATLKPAIRPKVKPHYDLFTIYLISLVVALLEAGGYVYLSYVYQLPFFRDMAFITFSSLNILVLFTVLVITLRTRLAVPVEGSVISPADIGTNISPEDYTTLWNWITFAWVTPITQRNIQKEEDVWKLSPLMATRAIYSKYVETGRLFVLPDGKITPGAFFWHYWACNSLDFILEFGLSFVSLTLEFAGPLFLKLILDSISKLPTAVTEVETRKLRAEALLYAFSLLACNVLKAGTDMHHLFYGRRGANRARNQIMMAIYEKALRRREVMATPTTATKQSDGDGADRASGTRTPASANGTAQTSLSEEDKKKQKAEQEEEEKKKAAAEAADLGKIVNLMSTDTRTVESMIYMCYWFYNAPFQLVLATLFLYKLLGWSAFAGVGIFILIAPVNHLLSGRAVKIYGDIQTARDKKMSVLNEMISEIKFIKFLANEDRWMKRALDARAKELRLVLQSGYVDIGFNFIWGIAPIGVSILAFWAYIWSGHRLSVSTAFTAVQLFSMLSQPLGVLPMVIVRYLKVKVSVGRIATYLSEPEVDPEVSSFKQEDASGRREGTDQTLVGESRLGIQNGYFLWSKPEEPKLDAKPAAPKKPWWKRRFWVKAAPEEPLPSTETGQLTNPLVPPVNPIEEAETVDHSTLASGAVTPAAASPTADRRFELRDINVIFPSGQLSLVTGPTASGKTALLRALLGEMYIIPPPSELKPSTQLLLPKLPTIVDPKTGLREYISYAAQTPWLEHLTIKQNILFGSEYDEERYNQVVDCCALRPDLETFEDGDETEIGERGVSLSGGQKARVALARAIYAPTQFVLLDDPLSAVDSHTARFLFERLLSGPLLAKRTVVLVTHHVELVLPGAGYLVRMLDGRIDTQGSINELQKRGLLSEITAKAKKEEAKTEAQEDKQDQKKDTAKGDKALAKKLVDEEEMQQGRVKFSVYLSYIKASAYITWVGLFLFTLLGVFMAIVQKVCA</sequence>
<evidence type="ECO:0000313" key="12">
    <source>
        <dbReference type="EMBL" id="CCA73063.1"/>
    </source>
</evidence>
<accession>G4TP35</accession>
<feature type="transmembrane region" description="Helical" evidence="9">
    <location>
        <begin position="190"/>
        <end position="211"/>
    </location>
</feature>